<evidence type="ECO:0000259" key="4">
    <source>
        <dbReference type="PROSITE" id="PS50932"/>
    </source>
</evidence>
<dbReference type="EMBL" id="CP063989">
    <property type="protein sequence ID" value="QPL06670.1"/>
    <property type="molecule type" value="Genomic_DNA"/>
</dbReference>
<name>A0A7T0PYH7_9ACTO</name>
<keyword evidence="2 5" id="KW-0238">DNA-binding</keyword>
<dbReference type="CDD" id="cd01392">
    <property type="entry name" value="HTH_LacI"/>
    <property type="match status" value="1"/>
</dbReference>
<dbReference type="AlphaFoldDB" id="A0A7T0PYH7"/>
<keyword evidence="1" id="KW-0805">Transcription regulation</keyword>
<dbReference type="SUPFAM" id="SSF47413">
    <property type="entry name" value="lambda repressor-like DNA-binding domains"/>
    <property type="match status" value="1"/>
</dbReference>
<proteinExistence type="predicted"/>
<dbReference type="SMART" id="SM00354">
    <property type="entry name" value="HTH_LACI"/>
    <property type="match status" value="1"/>
</dbReference>
<feature type="domain" description="HTH lacI-type" evidence="4">
    <location>
        <begin position="7"/>
        <end position="61"/>
    </location>
</feature>
<organism evidence="5 6">
    <name type="scientific">Actinomyces respiraculi</name>
    <dbReference type="NCBI Taxonomy" id="2744574"/>
    <lineage>
        <taxon>Bacteria</taxon>
        <taxon>Bacillati</taxon>
        <taxon>Actinomycetota</taxon>
        <taxon>Actinomycetes</taxon>
        <taxon>Actinomycetales</taxon>
        <taxon>Actinomycetaceae</taxon>
        <taxon>Actinomyces</taxon>
    </lineage>
</organism>
<evidence type="ECO:0000256" key="2">
    <source>
        <dbReference type="ARBA" id="ARBA00023125"/>
    </source>
</evidence>
<dbReference type="PANTHER" id="PTHR30146">
    <property type="entry name" value="LACI-RELATED TRANSCRIPTIONAL REPRESSOR"/>
    <property type="match status" value="1"/>
</dbReference>
<evidence type="ECO:0000256" key="1">
    <source>
        <dbReference type="ARBA" id="ARBA00023015"/>
    </source>
</evidence>
<dbReference type="InterPro" id="IPR000843">
    <property type="entry name" value="HTH_LacI"/>
</dbReference>
<protein>
    <submittedName>
        <fullName evidence="5">LacI family DNA-binding transcriptional regulator</fullName>
    </submittedName>
</protein>
<dbReference type="Pfam" id="PF13377">
    <property type="entry name" value="Peripla_BP_3"/>
    <property type="match status" value="1"/>
</dbReference>
<dbReference type="GO" id="GO:0000976">
    <property type="term" value="F:transcription cis-regulatory region binding"/>
    <property type="evidence" value="ECO:0007669"/>
    <property type="project" value="TreeGrafter"/>
</dbReference>
<dbReference type="Pfam" id="PF00356">
    <property type="entry name" value="LacI"/>
    <property type="match status" value="1"/>
</dbReference>
<dbReference type="PROSITE" id="PS50932">
    <property type="entry name" value="HTH_LACI_2"/>
    <property type="match status" value="1"/>
</dbReference>
<dbReference type="SUPFAM" id="SSF53822">
    <property type="entry name" value="Periplasmic binding protein-like I"/>
    <property type="match status" value="1"/>
</dbReference>
<keyword evidence="3" id="KW-0804">Transcription</keyword>
<dbReference type="GO" id="GO:0003700">
    <property type="term" value="F:DNA-binding transcription factor activity"/>
    <property type="evidence" value="ECO:0007669"/>
    <property type="project" value="TreeGrafter"/>
</dbReference>
<keyword evidence="6" id="KW-1185">Reference proteome</keyword>
<evidence type="ECO:0000313" key="6">
    <source>
        <dbReference type="Proteomes" id="UP000594637"/>
    </source>
</evidence>
<dbReference type="KEGG" id="arep:ID810_09175"/>
<dbReference type="Gene3D" id="1.10.260.40">
    <property type="entry name" value="lambda repressor-like DNA-binding domains"/>
    <property type="match status" value="1"/>
</dbReference>
<gene>
    <name evidence="5" type="ORF">ID810_09175</name>
</gene>
<accession>A0A7T0PYH7</accession>
<dbReference type="Proteomes" id="UP000594637">
    <property type="component" value="Chromosome"/>
</dbReference>
<evidence type="ECO:0000313" key="5">
    <source>
        <dbReference type="EMBL" id="QPL06670.1"/>
    </source>
</evidence>
<evidence type="ECO:0000256" key="3">
    <source>
        <dbReference type="ARBA" id="ARBA00023163"/>
    </source>
</evidence>
<dbReference type="PANTHER" id="PTHR30146:SF109">
    <property type="entry name" value="HTH-TYPE TRANSCRIPTIONAL REGULATOR GALS"/>
    <property type="match status" value="1"/>
</dbReference>
<dbReference type="Gene3D" id="3.40.50.2300">
    <property type="match status" value="2"/>
</dbReference>
<reference evidence="5 6" key="1">
    <citation type="submission" date="2020-11" db="EMBL/GenBank/DDBJ databases">
        <title>Actinomyces sp. ZJ750.</title>
        <authorList>
            <person name="Zhou J."/>
        </authorList>
    </citation>
    <scope>NUCLEOTIDE SEQUENCE [LARGE SCALE GENOMIC DNA]</scope>
    <source>
        <strain evidence="5 6">ZJ750</strain>
    </source>
</reference>
<dbReference type="InterPro" id="IPR010982">
    <property type="entry name" value="Lambda_DNA-bd_dom_sf"/>
</dbReference>
<sequence>MGSQGRVTISTVARRAGRSISTVSAALNGGPGVSQATREEILAIARELGYVADPAARLLRARHTGVIGVSYMPGQAFQVALVDGLYAAAARHSHALSLAAATPRHEEIRGIEELVRERCEGIVVVDSRIGVTELMQACGDLPLLTLCRESQAPGVDIVRSDDARGMSALVDHLVSGGRSDLVHIDGADAPSSSIRAAAFLSATAERGVAGRVVPGDDDEAAGVAAVTDLVRSGALPQALLCFNDHVAIGAVLELRRRGLRVPEDVAVAGFDDIALAGLSALDLTTVRQEVDVITELAVRHLASRLDCGTENPITELPPGVRREERADGASAFIVRPHLVVRGSTA</sequence>
<dbReference type="CDD" id="cd06267">
    <property type="entry name" value="PBP1_LacI_sugar_binding-like"/>
    <property type="match status" value="1"/>
</dbReference>
<dbReference type="InterPro" id="IPR028082">
    <property type="entry name" value="Peripla_BP_I"/>
</dbReference>
<dbReference type="InterPro" id="IPR046335">
    <property type="entry name" value="LacI/GalR-like_sensor"/>
</dbReference>